<dbReference type="Proteomes" id="UP000633205">
    <property type="component" value="Unassembled WGS sequence"/>
</dbReference>
<gene>
    <name evidence="2" type="ORF">GCM10010915_09010</name>
</gene>
<dbReference type="RefSeq" id="WP_188711093.1">
    <property type="nucleotide sequence ID" value="NZ_BMHO01000001.1"/>
</dbReference>
<evidence type="ECO:0000313" key="3">
    <source>
        <dbReference type="Proteomes" id="UP000633205"/>
    </source>
</evidence>
<evidence type="ECO:0000256" key="1">
    <source>
        <dbReference type="SAM" id="Phobius"/>
    </source>
</evidence>
<protein>
    <submittedName>
        <fullName evidence="2">Uncharacterized protein</fullName>
    </submittedName>
</protein>
<organism evidence="2 3">
    <name type="scientific">Microbacterium faecale</name>
    <dbReference type="NCBI Taxonomy" id="1804630"/>
    <lineage>
        <taxon>Bacteria</taxon>
        <taxon>Bacillati</taxon>
        <taxon>Actinomycetota</taxon>
        <taxon>Actinomycetes</taxon>
        <taxon>Micrococcales</taxon>
        <taxon>Microbacteriaceae</taxon>
        <taxon>Microbacterium</taxon>
    </lineage>
</organism>
<proteinExistence type="predicted"/>
<comment type="caution">
    <text evidence="2">The sequence shown here is derived from an EMBL/GenBank/DDBJ whole genome shotgun (WGS) entry which is preliminary data.</text>
</comment>
<reference evidence="2" key="2">
    <citation type="submission" date="2020-09" db="EMBL/GenBank/DDBJ databases">
        <authorList>
            <person name="Sun Q."/>
            <person name="Zhou Y."/>
        </authorList>
    </citation>
    <scope>NUCLEOTIDE SEQUENCE</scope>
    <source>
        <strain evidence="2">CGMCC 1.15152</strain>
    </source>
</reference>
<name>A0A916Y533_9MICO</name>
<keyword evidence="1" id="KW-0812">Transmembrane</keyword>
<feature type="transmembrane region" description="Helical" evidence="1">
    <location>
        <begin position="34"/>
        <end position="51"/>
    </location>
</feature>
<keyword evidence="1" id="KW-0472">Membrane</keyword>
<accession>A0A916Y533</accession>
<feature type="transmembrane region" description="Helical" evidence="1">
    <location>
        <begin position="12"/>
        <end position="28"/>
    </location>
</feature>
<keyword evidence="3" id="KW-1185">Reference proteome</keyword>
<evidence type="ECO:0000313" key="2">
    <source>
        <dbReference type="EMBL" id="GGD30922.1"/>
    </source>
</evidence>
<dbReference type="EMBL" id="BMHO01000001">
    <property type="protein sequence ID" value="GGD30922.1"/>
    <property type="molecule type" value="Genomic_DNA"/>
</dbReference>
<keyword evidence="1" id="KW-1133">Transmembrane helix</keyword>
<sequence length="56" mass="5986">MTDRRPGRLKRGLVVAISLVAGALAWLVTDSILWLGVGVSFAVMFAVALASSRDDR</sequence>
<dbReference type="AlphaFoldDB" id="A0A916Y533"/>
<reference evidence="2" key="1">
    <citation type="journal article" date="2014" name="Int. J. Syst. Evol. Microbiol.">
        <title>Complete genome sequence of Corynebacterium casei LMG S-19264T (=DSM 44701T), isolated from a smear-ripened cheese.</title>
        <authorList>
            <consortium name="US DOE Joint Genome Institute (JGI-PGF)"/>
            <person name="Walter F."/>
            <person name="Albersmeier A."/>
            <person name="Kalinowski J."/>
            <person name="Ruckert C."/>
        </authorList>
    </citation>
    <scope>NUCLEOTIDE SEQUENCE</scope>
    <source>
        <strain evidence="2">CGMCC 1.15152</strain>
    </source>
</reference>